<dbReference type="AlphaFoldDB" id="A0A221JXR0"/>
<sequence>MLLATPTIPHRPLTATPLTLLLIVGSLLAISVLLSKVAAGLQAPMLTYLALAMGGSGLILTLMSRGIRVGQAGVVHLLLYSLGAGALMALGSALGYLTVHKVGAAFIALALAFPPMLTWLLSLVLRIERFDLLRVSGLLTGLAGGVLLAVNKGIGAPSDTGAILVASAMPVVLAAGNVFRTRFWPKGASPRELAGAMLICGGVVTLPFGLYLEGAAGLATVLHAPMLLVLMIAIATFVAQYAAMFRLQQIAGPVYLSQIGSVAAIVGSPVAVLALGEKLPDGFVLTALLIGLGLAIFQYRAAKPRSVTRK</sequence>
<proteinExistence type="predicted"/>
<keyword evidence="3" id="KW-1185">Reference proteome</keyword>
<dbReference type="Proteomes" id="UP000199754">
    <property type="component" value="Chromosome"/>
</dbReference>
<feature type="transmembrane region" description="Helical" evidence="1">
    <location>
        <begin position="103"/>
        <end position="125"/>
    </location>
</feature>
<feature type="transmembrane region" description="Helical" evidence="1">
    <location>
        <begin position="282"/>
        <end position="302"/>
    </location>
</feature>
<keyword evidence="1" id="KW-0812">Transmembrane</keyword>
<gene>
    <name evidence="2" type="ORF">SULPSESMR1_00701</name>
</gene>
<evidence type="ECO:0000256" key="1">
    <source>
        <dbReference type="SAM" id="Phobius"/>
    </source>
</evidence>
<feature type="transmembrane region" description="Helical" evidence="1">
    <location>
        <begin position="224"/>
        <end position="243"/>
    </location>
</feature>
<feature type="transmembrane region" description="Helical" evidence="1">
    <location>
        <begin position="45"/>
        <end position="63"/>
    </location>
</feature>
<feature type="transmembrane region" description="Helical" evidence="1">
    <location>
        <begin position="193"/>
        <end position="212"/>
    </location>
</feature>
<keyword evidence="1" id="KW-1133">Transmembrane helix</keyword>
<accession>A0A221JXR0</accession>
<protein>
    <submittedName>
        <fullName evidence="2">EamA-like transporter family protein</fullName>
    </submittedName>
</protein>
<feature type="transmembrane region" description="Helical" evidence="1">
    <location>
        <begin position="162"/>
        <end position="181"/>
    </location>
</feature>
<feature type="transmembrane region" description="Helical" evidence="1">
    <location>
        <begin position="132"/>
        <end position="150"/>
    </location>
</feature>
<evidence type="ECO:0000313" key="2">
    <source>
        <dbReference type="EMBL" id="ASM71532.1"/>
    </source>
</evidence>
<feature type="transmembrane region" description="Helical" evidence="1">
    <location>
        <begin position="75"/>
        <end position="97"/>
    </location>
</feature>
<name>A0A221JXR0_9RHOB</name>
<keyword evidence="1" id="KW-0472">Membrane</keyword>
<dbReference type="KEGG" id="spse:SULPSESMR1_00701"/>
<evidence type="ECO:0000313" key="3">
    <source>
        <dbReference type="Proteomes" id="UP000199754"/>
    </source>
</evidence>
<feature type="transmembrane region" description="Helical" evidence="1">
    <location>
        <begin position="255"/>
        <end position="276"/>
    </location>
</feature>
<organism evidence="2 3">
    <name type="scientific">Pseudosulfitobacter pseudonitzschiae</name>
    <dbReference type="NCBI Taxonomy" id="1402135"/>
    <lineage>
        <taxon>Bacteria</taxon>
        <taxon>Pseudomonadati</taxon>
        <taxon>Pseudomonadota</taxon>
        <taxon>Alphaproteobacteria</taxon>
        <taxon>Rhodobacterales</taxon>
        <taxon>Roseobacteraceae</taxon>
        <taxon>Pseudosulfitobacter</taxon>
    </lineage>
</organism>
<reference evidence="2 3" key="1">
    <citation type="submission" date="2017-07" db="EMBL/GenBank/DDBJ databases">
        <title>Genome Sequence of Sulfitobacter pseudonitzschiae Strain SMR1 Isolated from a culture of the Diatom Skeletonema marinoi.</title>
        <authorList>
            <person name="Topel M."/>
            <person name="Pinder M.I.M."/>
            <person name="Johansson O.N."/>
            <person name="Kourtchenko O."/>
            <person name="Godhe A."/>
            <person name="Clarke A.K."/>
        </authorList>
    </citation>
    <scope>NUCLEOTIDE SEQUENCE [LARGE SCALE GENOMIC DNA]</scope>
    <source>
        <strain evidence="2 3">SMR1</strain>
    </source>
</reference>
<dbReference type="EMBL" id="CP022415">
    <property type="protein sequence ID" value="ASM71532.1"/>
    <property type="molecule type" value="Genomic_DNA"/>
</dbReference>
<dbReference type="RefSeq" id="WP_089419575.1">
    <property type="nucleotide sequence ID" value="NZ_CP022415.1"/>
</dbReference>
<dbReference type="OrthoDB" id="8688375at2"/>